<evidence type="ECO:0000256" key="7">
    <source>
        <dbReference type="SAM" id="Phobius"/>
    </source>
</evidence>
<evidence type="ECO:0000313" key="9">
    <source>
        <dbReference type="EMBL" id="OSS48143.1"/>
    </source>
</evidence>
<dbReference type="Proteomes" id="UP000193240">
    <property type="component" value="Unassembled WGS sequence"/>
</dbReference>
<feature type="transmembrane region" description="Helical" evidence="7">
    <location>
        <begin position="133"/>
        <end position="159"/>
    </location>
</feature>
<evidence type="ECO:0000256" key="2">
    <source>
        <dbReference type="ARBA" id="ARBA00022692"/>
    </source>
</evidence>
<feature type="transmembrane region" description="Helical" evidence="7">
    <location>
        <begin position="97"/>
        <end position="121"/>
    </location>
</feature>
<dbReference type="Pfam" id="PF20684">
    <property type="entry name" value="Fung_rhodopsin"/>
    <property type="match status" value="1"/>
</dbReference>
<evidence type="ECO:0000313" key="10">
    <source>
        <dbReference type="Proteomes" id="UP000193240"/>
    </source>
</evidence>
<dbReference type="GO" id="GO:0016020">
    <property type="term" value="C:membrane"/>
    <property type="evidence" value="ECO:0007669"/>
    <property type="project" value="UniProtKB-SubCell"/>
</dbReference>
<keyword evidence="2 7" id="KW-0812">Transmembrane</keyword>
<evidence type="ECO:0000256" key="3">
    <source>
        <dbReference type="ARBA" id="ARBA00022989"/>
    </source>
</evidence>
<keyword evidence="4 7" id="KW-0472">Membrane</keyword>
<sequence>MVELSPEALAALSAEDLGPLCERIVIAFTTLAFVSVCFRLFARIRYHKTGWEDWTIVVSMIASIGTCVFQVLQVRAGNGKHAIFVPFPEGVTQVLKWLYFSIITYNISLTATKISILLQYYRIFTLREMRIPVYVVLVIVSAWGTTTLFTSIFSCVPIDAYWNVADSKGARCVHRTALWYVNASVNILTDLLVAVIPVRGIWSLQIPRRQKTALLGILTIGWFVCIVSGLRVYALHVFQQHPDDTTYYSAPTAWWSCIEANLAIVCASLPALKPLVVSVVPVFGTRGSTRGRGSTAASANSHRLHKLSAKGIWRSDDDKEKLATGSSASHALSVAERPEESERLGRNSIYVTKHFEQRVEDSKGLEEGSDHELSMAEFLARGAGR</sequence>
<dbReference type="PANTHER" id="PTHR33048:SF47">
    <property type="entry name" value="INTEGRAL MEMBRANE PROTEIN-RELATED"/>
    <property type="match status" value="1"/>
</dbReference>
<feature type="region of interest" description="Disordered" evidence="6">
    <location>
        <begin position="324"/>
        <end position="345"/>
    </location>
</feature>
<dbReference type="InterPro" id="IPR049326">
    <property type="entry name" value="Rhodopsin_dom_fungi"/>
</dbReference>
<proteinExistence type="inferred from homology"/>
<feature type="transmembrane region" description="Helical" evidence="7">
    <location>
        <begin position="54"/>
        <end position="72"/>
    </location>
</feature>
<keyword evidence="3 7" id="KW-1133">Transmembrane helix</keyword>
<comment type="similarity">
    <text evidence="5">Belongs to the SAT4 family.</text>
</comment>
<feature type="transmembrane region" description="Helical" evidence="7">
    <location>
        <begin position="179"/>
        <end position="202"/>
    </location>
</feature>
<evidence type="ECO:0000256" key="6">
    <source>
        <dbReference type="SAM" id="MobiDB-lite"/>
    </source>
</evidence>
<name>A0A1Y2LWB6_EPING</name>
<accession>A0A1Y2LWB6</accession>
<evidence type="ECO:0000256" key="1">
    <source>
        <dbReference type="ARBA" id="ARBA00004141"/>
    </source>
</evidence>
<feature type="compositionally biased region" description="Basic and acidic residues" evidence="6">
    <location>
        <begin position="336"/>
        <end position="345"/>
    </location>
</feature>
<dbReference type="OMA" id="MRIPLHI"/>
<gene>
    <name evidence="9" type="ORF">B5807_06647</name>
</gene>
<evidence type="ECO:0000259" key="8">
    <source>
        <dbReference type="Pfam" id="PF20684"/>
    </source>
</evidence>
<dbReference type="InterPro" id="IPR052337">
    <property type="entry name" value="SAT4-like"/>
</dbReference>
<keyword evidence="10" id="KW-1185">Reference proteome</keyword>
<organism evidence="9 10">
    <name type="scientific">Epicoccum nigrum</name>
    <name type="common">Soil fungus</name>
    <name type="synonym">Epicoccum purpurascens</name>
    <dbReference type="NCBI Taxonomy" id="105696"/>
    <lineage>
        <taxon>Eukaryota</taxon>
        <taxon>Fungi</taxon>
        <taxon>Dikarya</taxon>
        <taxon>Ascomycota</taxon>
        <taxon>Pezizomycotina</taxon>
        <taxon>Dothideomycetes</taxon>
        <taxon>Pleosporomycetidae</taxon>
        <taxon>Pleosporales</taxon>
        <taxon>Pleosporineae</taxon>
        <taxon>Didymellaceae</taxon>
        <taxon>Epicoccum</taxon>
    </lineage>
</organism>
<dbReference type="InParanoid" id="A0A1Y2LWB6"/>
<protein>
    <recommendedName>
        <fullName evidence="8">Rhodopsin domain-containing protein</fullName>
    </recommendedName>
</protein>
<evidence type="ECO:0000256" key="5">
    <source>
        <dbReference type="ARBA" id="ARBA00038359"/>
    </source>
</evidence>
<feature type="transmembrane region" description="Helical" evidence="7">
    <location>
        <begin position="214"/>
        <end position="233"/>
    </location>
</feature>
<dbReference type="STRING" id="105696.A0A1Y2LWB6"/>
<dbReference type="PANTHER" id="PTHR33048">
    <property type="entry name" value="PTH11-LIKE INTEGRAL MEMBRANE PROTEIN (AFU_ORTHOLOGUE AFUA_5G11245)"/>
    <property type="match status" value="1"/>
</dbReference>
<dbReference type="EMBL" id="KZ107847">
    <property type="protein sequence ID" value="OSS48143.1"/>
    <property type="molecule type" value="Genomic_DNA"/>
</dbReference>
<feature type="transmembrane region" description="Helical" evidence="7">
    <location>
        <begin position="24"/>
        <end position="42"/>
    </location>
</feature>
<reference evidence="9 10" key="1">
    <citation type="journal article" date="2017" name="Genome Announc.">
        <title>Genome sequence of the saprophytic ascomycete Epicoccum nigrum ICMP 19927 strain isolated from New Zealand.</title>
        <authorList>
            <person name="Fokin M."/>
            <person name="Fleetwood D."/>
            <person name="Weir B.S."/>
            <person name="Villas-Boas S.G."/>
        </authorList>
    </citation>
    <scope>NUCLEOTIDE SEQUENCE [LARGE SCALE GENOMIC DNA]</scope>
    <source>
        <strain evidence="9 10">ICMP 19927</strain>
    </source>
</reference>
<comment type="subcellular location">
    <subcellularLocation>
        <location evidence="1">Membrane</location>
        <topology evidence="1">Multi-pass membrane protein</topology>
    </subcellularLocation>
</comment>
<feature type="domain" description="Rhodopsin" evidence="8">
    <location>
        <begin position="39"/>
        <end position="276"/>
    </location>
</feature>
<dbReference type="AlphaFoldDB" id="A0A1Y2LWB6"/>
<evidence type="ECO:0000256" key="4">
    <source>
        <dbReference type="ARBA" id="ARBA00023136"/>
    </source>
</evidence>